<evidence type="ECO:0000313" key="2">
    <source>
        <dbReference type="EMBL" id="AMD85282.1"/>
    </source>
</evidence>
<sequence>MQTLITSIKTLIVDTNIVISALISPNQGIASILKNKSYLKFIAPIYLEKEVFIHWNKVLQYTKLNEIELFEEWMFYKKNIEFIEGKEISDDIKLKAYTMVKDIDIKDQPFIATHLATGFPIWSSDKKLVNQLRAKGFRNIFITTEELKMYLSQLRENKL</sequence>
<dbReference type="SUPFAM" id="SSF88723">
    <property type="entry name" value="PIN domain-like"/>
    <property type="match status" value="1"/>
</dbReference>
<dbReference type="Proteomes" id="UP000215539">
    <property type="component" value="Chromosome 1"/>
</dbReference>
<dbReference type="Pfam" id="PF10130">
    <property type="entry name" value="PIN_2"/>
    <property type="match status" value="1"/>
</dbReference>
<dbReference type="KEGG" id="chg:AXF12_07020"/>
<dbReference type="AlphaFoldDB" id="A0AAX2GUW4"/>
<dbReference type="Proteomes" id="UP000065822">
    <property type="component" value="Chromosome"/>
</dbReference>
<dbReference type="InterPro" id="IPR002716">
    <property type="entry name" value="PIN_dom"/>
</dbReference>
<dbReference type="RefSeq" id="WP_066429599.1">
    <property type="nucleotide sequence ID" value="NZ_CP014227.1"/>
</dbReference>
<dbReference type="InterPro" id="IPR029060">
    <property type="entry name" value="PIN-like_dom_sf"/>
</dbReference>
<keyword evidence="4" id="KW-1185">Reference proteome</keyword>
<name>A0AAX2GUW4_9FLAO</name>
<dbReference type="EMBL" id="LT906449">
    <property type="protein sequence ID" value="SNV03671.1"/>
    <property type="molecule type" value="Genomic_DNA"/>
</dbReference>
<protein>
    <submittedName>
        <fullName evidence="3">Predicted nucleotide-binding protein</fullName>
    </submittedName>
</protein>
<organism evidence="3 5">
    <name type="scientific">Capnocytophaga haemolytica</name>
    <dbReference type="NCBI Taxonomy" id="45243"/>
    <lineage>
        <taxon>Bacteria</taxon>
        <taxon>Pseudomonadati</taxon>
        <taxon>Bacteroidota</taxon>
        <taxon>Flavobacteriia</taxon>
        <taxon>Flavobacteriales</taxon>
        <taxon>Flavobacteriaceae</taxon>
        <taxon>Capnocytophaga</taxon>
    </lineage>
</organism>
<gene>
    <name evidence="2" type="ORF">AXF12_07020</name>
    <name evidence="3" type="ORF">SAMEA44541418_00296</name>
</gene>
<proteinExistence type="predicted"/>
<feature type="domain" description="PIN" evidence="1">
    <location>
        <begin position="12"/>
        <end position="131"/>
    </location>
</feature>
<evidence type="ECO:0000313" key="3">
    <source>
        <dbReference type="EMBL" id="SNV03671.1"/>
    </source>
</evidence>
<accession>A0AAX2GUW4</accession>
<evidence type="ECO:0000313" key="5">
    <source>
        <dbReference type="Proteomes" id="UP000215539"/>
    </source>
</evidence>
<evidence type="ECO:0000259" key="1">
    <source>
        <dbReference type="Pfam" id="PF10130"/>
    </source>
</evidence>
<dbReference type="EMBL" id="CP014227">
    <property type="protein sequence ID" value="AMD85282.1"/>
    <property type="molecule type" value="Genomic_DNA"/>
</dbReference>
<reference evidence="2 4" key="1">
    <citation type="submission" date="2016-02" db="EMBL/GenBank/DDBJ databases">
        <authorList>
            <person name="Holder M.E."/>
            <person name="Ajami N.J."/>
            <person name="Petrosino J.F."/>
        </authorList>
    </citation>
    <scope>NUCLEOTIDE SEQUENCE [LARGE SCALE GENOMIC DNA]</scope>
    <source>
        <strain evidence="2 4">CCUG 32990</strain>
    </source>
</reference>
<reference evidence="3 5" key="2">
    <citation type="submission" date="2017-06" db="EMBL/GenBank/DDBJ databases">
        <authorList>
            <consortium name="Pathogen Informatics"/>
        </authorList>
    </citation>
    <scope>NUCLEOTIDE SEQUENCE [LARGE SCALE GENOMIC DNA]</scope>
    <source>
        <strain evidence="3 5">NCTC12947</strain>
    </source>
</reference>
<evidence type="ECO:0000313" key="4">
    <source>
        <dbReference type="Proteomes" id="UP000065822"/>
    </source>
</evidence>